<proteinExistence type="predicted"/>
<protein>
    <submittedName>
        <fullName evidence="1">Acylneuraminate cytidylyltransferase family protein</fullName>
        <ecNumber evidence="1">2.7.7.-</ecNumber>
    </submittedName>
</protein>
<accession>A0ABW7MS18</accession>
<dbReference type="GO" id="GO:0016779">
    <property type="term" value="F:nucleotidyltransferase activity"/>
    <property type="evidence" value="ECO:0007669"/>
    <property type="project" value="UniProtKB-KW"/>
</dbReference>
<reference evidence="1 2" key="1">
    <citation type="submission" date="2024-02" db="EMBL/GenBank/DDBJ databases">
        <title>A Gaetbulibacter species isolated from tidal flats and genomic insights of their niches.</title>
        <authorList>
            <person name="Ye Y."/>
        </authorList>
    </citation>
    <scope>NUCLEOTIDE SEQUENCE [LARGE SCALE GENOMIC DNA]</scope>
    <source>
        <strain evidence="1 2">KEM-8</strain>
    </source>
</reference>
<gene>
    <name evidence="1" type="ORF">V8G56_12890</name>
</gene>
<dbReference type="RefSeq" id="WP_395438865.1">
    <property type="nucleotide sequence ID" value="NZ_JBAWKC010000004.1"/>
</dbReference>
<evidence type="ECO:0000313" key="1">
    <source>
        <dbReference type="EMBL" id="MFH6769641.1"/>
    </source>
</evidence>
<dbReference type="InterPro" id="IPR029044">
    <property type="entry name" value="Nucleotide-diphossugar_trans"/>
</dbReference>
<dbReference type="Pfam" id="PF02348">
    <property type="entry name" value="CTP_transf_3"/>
    <property type="match status" value="1"/>
</dbReference>
<dbReference type="EMBL" id="JBAWKC010000004">
    <property type="protein sequence ID" value="MFH6769641.1"/>
    <property type="molecule type" value="Genomic_DNA"/>
</dbReference>
<dbReference type="PANTHER" id="PTHR21485:SF6">
    <property type="entry name" value="N-ACYLNEURAMINATE CYTIDYLYLTRANSFERASE-RELATED"/>
    <property type="match status" value="1"/>
</dbReference>
<dbReference type="EC" id="2.7.7.-" evidence="1"/>
<dbReference type="SUPFAM" id="SSF53448">
    <property type="entry name" value="Nucleotide-diphospho-sugar transferases"/>
    <property type="match status" value="1"/>
</dbReference>
<keyword evidence="1" id="KW-0548">Nucleotidyltransferase</keyword>
<dbReference type="PANTHER" id="PTHR21485">
    <property type="entry name" value="HAD SUPERFAMILY MEMBERS CMAS AND KDSC"/>
    <property type="match status" value="1"/>
</dbReference>
<dbReference type="Gene3D" id="3.90.550.10">
    <property type="entry name" value="Spore Coat Polysaccharide Biosynthesis Protein SpsA, Chain A"/>
    <property type="match status" value="1"/>
</dbReference>
<sequence>MEYAIVDTQYKERKIASVKDWVKSKIESFIEYRNPLAKGMSYEIVPKKKCKYDIDRKTLKTIAIIPARGNSKRLPNKNIKLLGNIPLLVHSINYAKQYEFIDAIYVTTDDENIKNIALQHGALVIDRPCNLSGDLEPTVSALKHVLESIKEQVENVVLLQPTNPLRPKHLLIEAIELFKKRGCDSLFTVSRNHQKFGTIKNDEFKPFNYKIGQRSQDLEPLYFENGLLYITKSKHILNNEIITSNVFPLIVNHPFTSIDIDSQVDFDLAEFILNNY</sequence>
<evidence type="ECO:0000313" key="2">
    <source>
        <dbReference type="Proteomes" id="UP001610104"/>
    </source>
</evidence>
<dbReference type="InterPro" id="IPR003329">
    <property type="entry name" value="Cytidylyl_trans"/>
</dbReference>
<comment type="caution">
    <text evidence="1">The sequence shown here is derived from an EMBL/GenBank/DDBJ whole genome shotgun (WGS) entry which is preliminary data.</text>
</comment>
<keyword evidence="1" id="KW-0808">Transferase</keyword>
<dbReference type="CDD" id="cd02513">
    <property type="entry name" value="CMP-NeuAc_Synthase"/>
    <property type="match status" value="1"/>
</dbReference>
<keyword evidence="2" id="KW-1185">Reference proteome</keyword>
<name>A0ABW7MS18_9FLAO</name>
<dbReference type="InterPro" id="IPR050793">
    <property type="entry name" value="CMP-NeuNAc_synthase"/>
</dbReference>
<organism evidence="1 2">
    <name type="scientific">Gaetbulibacter aquiaggeris</name>
    <dbReference type="NCBI Taxonomy" id="1735373"/>
    <lineage>
        <taxon>Bacteria</taxon>
        <taxon>Pseudomonadati</taxon>
        <taxon>Bacteroidota</taxon>
        <taxon>Flavobacteriia</taxon>
        <taxon>Flavobacteriales</taxon>
        <taxon>Flavobacteriaceae</taxon>
        <taxon>Gaetbulibacter</taxon>
    </lineage>
</organism>
<dbReference type="Proteomes" id="UP001610104">
    <property type="component" value="Unassembled WGS sequence"/>
</dbReference>